<comment type="caution">
    <text evidence="11">The sequence shown here is derived from an EMBL/GenBank/DDBJ whole genome shotgun (WGS) entry which is preliminary data.</text>
</comment>
<dbReference type="PANTHER" id="PTHR43727:SF2">
    <property type="entry name" value="GROUP IV DECARBOXYLASE"/>
    <property type="match status" value="1"/>
</dbReference>
<gene>
    <name evidence="5" type="primary">lysA</name>
    <name evidence="11" type="ORF">LV89_00823</name>
</gene>
<dbReference type="GO" id="GO:0030170">
    <property type="term" value="F:pyridoxal phosphate binding"/>
    <property type="evidence" value="ECO:0007669"/>
    <property type="project" value="UniProtKB-UniRule"/>
</dbReference>
<feature type="binding site" evidence="5">
    <location>
        <position position="369"/>
    </location>
    <ligand>
        <name>substrate</name>
    </ligand>
</feature>
<dbReference type="Gene3D" id="2.40.37.10">
    <property type="entry name" value="Lyase, Ornithine Decarboxylase, Chain A, domain 1"/>
    <property type="match status" value="1"/>
</dbReference>
<dbReference type="InterPro" id="IPR002986">
    <property type="entry name" value="DAP_deCOOHase_LysA"/>
</dbReference>
<keyword evidence="4 5" id="KW-0456">Lyase</keyword>
<comment type="subunit">
    <text evidence="5">Homodimer.</text>
</comment>
<keyword evidence="5 8" id="KW-0457">Lysine biosynthesis</keyword>
<comment type="catalytic activity">
    <reaction evidence="5 8">
        <text>meso-2,6-diaminopimelate + H(+) = L-lysine + CO2</text>
        <dbReference type="Rhea" id="RHEA:15101"/>
        <dbReference type="ChEBI" id="CHEBI:15378"/>
        <dbReference type="ChEBI" id="CHEBI:16526"/>
        <dbReference type="ChEBI" id="CHEBI:32551"/>
        <dbReference type="ChEBI" id="CHEBI:57791"/>
        <dbReference type="EC" id="4.1.1.20"/>
    </reaction>
</comment>
<comment type="cofactor">
    <cofactor evidence="1 5 7 8">
        <name>pyridoxal 5'-phosphate</name>
        <dbReference type="ChEBI" id="CHEBI:597326"/>
    </cofactor>
</comment>
<feature type="domain" description="Orn/DAP/Arg decarboxylase 2 C-terminal" evidence="9">
    <location>
        <begin position="23"/>
        <end position="367"/>
    </location>
</feature>
<dbReference type="InterPro" id="IPR022653">
    <property type="entry name" value="De-COase2_pyr-phos_BS"/>
</dbReference>
<comment type="function">
    <text evidence="5">Specifically catalyzes the decarboxylation of meso-diaminopimelate (meso-DAP) to L-lysine.</text>
</comment>
<evidence type="ECO:0000313" key="12">
    <source>
        <dbReference type="Proteomes" id="UP000245489"/>
    </source>
</evidence>
<comment type="caution">
    <text evidence="5">Lacks conserved residue(s) required for the propagation of feature annotation.</text>
</comment>
<dbReference type="InterPro" id="IPR022643">
    <property type="entry name" value="De-COase2_C"/>
</dbReference>
<dbReference type="AlphaFoldDB" id="A0A316EDE8"/>
<keyword evidence="3 5" id="KW-0663">Pyridoxal phosphate</keyword>
<feature type="active site" description="Proton donor" evidence="7">
    <location>
        <position position="334"/>
    </location>
</feature>
<dbReference type="RefSeq" id="WP_109741675.1">
    <property type="nucleotide sequence ID" value="NZ_QGGO01000003.1"/>
</dbReference>
<evidence type="ECO:0000256" key="2">
    <source>
        <dbReference type="ARBA" id="ARBA00022793"/>
    </source>
</evidence>
<feature type="binding site" evidence="5">
    <location>
        <position position="303"/>
    </location>
    <ligand>
        <name>substrate</name>
    </ligand>
</feature>
<protein>
    <recommendedName>
        <fullName evidence="5 6">Diaminopimelate decarboxylase</fullName>
        <shortName evidence="5">DAP decarboxylase</shortName>
        <shortName evidence="5">DAPDC</shortName>
        <ecNumber evidence="5 6">4.1.1.20</ecNumber>
    </recommendedName>
</protein>
<feature type="domain" description="Orn/DAP/Arg decarboxylase 2 N-terminal" evidence="10">
    <location>
        <begin position="28"/>
        <end position="271"/>
    </location>
</feature>
<dbReference type="GO" id="GO:0009089">
    <property type="term" value="P:lysine biosynthetic process via diaminopimelate"/>
    <property type="evidence" value="ECO:0007669"/>
    <property type="project" value="UniProtKB-UniRule"/>
</dbReference>
<dbReference type="InterPro" id="IPR009006">
    <property type="entry name" value="Ala_racemase/Decarboxylase_C"/>
</dbReference>
<evidence type="ECO:0000256" key="5">
    <source>
        <dbReference type="HAMAP-Rule" id="MF_02120"/>
    </source>
</evidence>
<feature type="binding site" evidence="5">
    <location>
        <position position="223"/>
    </location>
    <ligand>
        <name>pyridoxal 5'-phosphate</name>
        <dbReference type="ChEBI" id="CHEBI:597326"/>
    </ligand>
</feature>
<dbReference type="InterPro" id="IPR000183">
    <property type="entry name" value="Orn/DAP/Arg_de-COase"/>
</dbReference>
<dbReference type="PANTHER" id="PTHR43727">
    <property type="entry name" value="DIAMINOPIMELATE DECARBOXYLASE"/>
    <property type="match status" value="1"/>
</dbReference>
<keyword evidence="5" id="KW-0028">Amino-acid biosynthesis</keyword>
<dbReference type="SUPFAM" id="SSF50621">
    <property type="entry name" value="Alanine racemase C-terminal domain-like"/>
    <property type="match status" value="1"/>
</dbReference>
<comment type="pathway">
    <text evidence="5 8">Amino-acid biosynthesis; L-lysine biosynthesis via DAP pathway; L-lysine from DL-2,6-diaminopimelate: step 1/1.</text>
</comment>
<evidence type="ECO:0000256" key="6">
    <source>
        <dbReference type="NCBIfam" id="TIGR01048"/>
    </source>
</evidence>
<dbReference type="Gene3D" id="3.20.20.10">
    <property type="entry name" value="Alanine racemase"/>
    <property type="match status" value="1"/>
</dbReference>
<proteinExistence type="inferred from homology"/>
<feature type="modified residue" description="N6-(pyridoxal phosphate)lysine" evidence="5 7">
    <location>
        <position position="53"/>
    </location>
</feature>
<name>A0A316EDE8_9BACT</name>
<dbReference type="Pfam" id="PF02784">
    <property type="entry name" value="Orn_Arg_deC_N"/>
    <property type="match status" value="1"/>
</dbReference>
<reference evidence="11 12" key="1">
    <citation type="submission" date="2018-05" db="EMBL/GenBank/DDBJ databases">
        <title>Genomic Encyclopedia of Archaeal and Bacterial Type Strains, Phase II (KMG-II): from individual species to whole genera.</title>
        <authorList>
            <person name="Goeker M."/>
        </authorList>
    </citation>
    <scope>NUCLEOTIDE SEQUENCE [LARGE SCALE GENOMIC DNA]</scope>
    <source>
        <strain evidence="11 12">DSM 22214</strain>
    </source>
</reference>
<evidence type="ECO:0000256" key="7">
    <source>
        <dbReference type="PIRSR" id="PIRSR600183-50"/>
    </source>
</evidence>
<dbReference type="EC" id="4.1.1.20" evidence="5 6"/>
<feature type="binding site" evidence="5">
    <location>
        <position position="307"/>
    </location>
    <ligand>
        <name>substrate</name>
    </ligand>
</feature>
<dbReference type="GO" id="GO:0008836">
    <property type="term" value="F:diaminopimelate decarboxylase activity"/>
    <property type="evidence" value="ECO:0007669"/>
    <property type="project" value="UniProtKB-UniRule"/>
</dbReference>
<keyword evidence="2 5" id="KW-0210">Decarboxylase</keyword>
<dbReference type="FunFam" id="3.20.20.10:FF:000003">
    <property type="entry name" value="Diaminopimelate decarboxylase"/>
    <property type="match status" value="1"/>
</dbReference>
<dbReference type="SUPFAM" id="SSF51419">
    <property type="entry name" value="PLP-binding barrel"/>
    <property type="match status" value="1"/>
</dbReference>
<dbReference type="PRINTS" id="PR01179">
    <property type="entry name" value="ODADCRBXLASE"/>
</dbReference>
<evidence type="ECO:0000313" key="11">
    <source>
        <dbReference type="EMBL" id="PWK28619.1"/>
    </source>
</evidence>
<accession>A0A316EDE8</accession>
<dbReference type="InterPro" id="IPR029066">
    <property type="entry name" value="PLP-binding_barrel"/>
</dbReference>
<dbReference type="EMBL" id="QGGO01000003">
    <property type="protein sequence ID" value="PWK28619.1"/>
    <property type="molecule type" value="Genomic_DNA"/>
</dbReference>
<dbReference type="NCBIfam" id="TIGR01048">
    <property type="entry name" value="lysA"/>
    <property type="match status" value="1"/>
</dbReference>
<dbReference type="InterPro" id="IPR022644">
    <property type="entry name" value="De-COase2_N"/>
</dbReference>
<feature type="binding site" evidence="5">
    <location>
        <position position="369"/>
    </location>
    <ligand>
        <name>pyridoxal 5'-phosphate</name>
        <dbReference type="ChEBI" id="CHEBI:597326"/>
    </ligand>
</feature>
<evidence type="ECO:0000259" key="10">
    <source>
        <dbReference type="Pfam" id="PF02784"/>
    </source>
</evidence>
<evidence type="ECO:0000256" key="1">
    <source>
        <dbReference type="ARBA" id="ARBA00001933"/>
    </source>
</evidence>
<organism evidence="11 12">
    <name type="scientific">Arcicella aurantiaca</name>
    <dbReference type="NCBI Taxonomy" id="591202"/>
    <lineage>
        <taxon>Bacteria</taxon>
        <taxon>Pseudomonadati</taxon>
        <taxon>Bacteroidota</taxon>
        <taxon>Cytophagia</taxon>
        <taxon>Cytophagales</taxon>
        <taxon>Flectobacillaceae</taxon>
        <taxon>Arcicella</taxon>
    </lineage>
</organism>
<sequence>MSYYNIQNIPLTDLAKQFGTPLYVYDADKIIEKIAILRDSFKNVNLKIKYACKANTNLSILKLMRKHGVEIDVVSPEELRLAMMAGYEGSQITFTPSGVSFDEIELAAELGTRINLDNLDVLEKFGKQYGNTKGALIRLKPHVFGGGNEKIMTAHPESKFGISIHQKDEILEIVNKYDMKIIGLHQHTGSDVKNADAFTQAATAILDIASNFKDLEIIDLGGGFKVPYKEGDSVTDMAEVGEVLSNAFLEFCKNYGRELQLWFEPGKFLVSEAGTFLATANVVKTDPIKTFVGINSGLNHLGRPMMYGAYHDIFNASNQDTSEQQEYRVVGYICETDTFSWTPEGKQGERLMNKVSAGDIIAIKNAGAYCFSMASQYNSRLLPAEVLVIDGEAKLIRKRDTFDDIVRNLVSVDI</sequence>
<dbReference type="CDD" id="cd06828">
    <property type="entry name" value="PLPDE_III_DapDC"/>
    <property type="match status" value="1"/>
</dbReference>
<feature type="binding site" evidence="5">
    <location>
        <position position="335"/>
    </location>
    <ligand>
        <name>substrate</name>
    </ligand>
</feature>
<dbReference type="OrthoDB" id="9802241at2"/>
<evidence type="ECO:0000256" key="8">
    <source>
        <dbReference type="RuleBase" id="RU003738"/>
    </source>
</evidence>
<evidence type="ECO:0000256" key="3">
    <source>
        <dbReference type="ARBA" id="ARBA00022898"/>
    </source>
</evidence>
<dbReference type="PROSITE" id="PS00878">
    <property type="entry name" value="ODR_DC_2_1"/>
    <property type="match status" value="1"/>
</dbReference>
<keyword evidence="12" id="KW-1185">Reference proteome</keyword>
<dbReference type="PRINTS" id="PR01181">
    <property type="entry name" value="DAPDCRBXLASE"/>
</dbReference>
<dbReference type="HAMAP" id="MF_02120">
    <property type="entry name" value="LysA"/>
    <property type="match status" value="1"/>
</dbReference>
<dbReference type="Proteomes" id="UP000245489">
    <property type="component" value="Unassembled WGS sequence"/>
</dbReference>
<comment type="similarity">
    <text evidence="5">Belongs to the Orn/Lys/Arg decarboxylase class-II family. LysA subfamily.</text>
</comment>
<dbReference type="Pfam" id="PF00278">
    <property type="entry name" value="Orn_DAP_Arg_deC"/>
    <property type="match status" value="1"/>
</dbReference>
<evidence type="ECO:0000259" key="9">
    <source>
        <dbReference type="Pfam" id="PF00278"/>
    </source>
</evidence>
<dbReference type="UniPathway" id="UPA00034">
    <property type="reaction ID" value="UER00027"/>
</dbReference>
<evidence type="ECO:0000256" key="4">
    <source>
        <dbReference type="ARBA" id="ARBA00023239"/>
    </source>
</evidence>